<dbReference type="InterPro" id="IPR027385">
    <property type="entry name" value="Beta-barrel_OMP"/>
</dbReference>
<dbReference type="AlphaFoldDB" id="A0A1W6N1L7"/>
<keyword evidence="3" id="KW-0472">Membrane</keyword>
<dbReference type="Gene3D" id="2.40.160.20">
    <property type="match status" value="1"/>
</dbReference>
<reference evidence="7 8" key="1">
    <citation type="submission" date="2017-02" db="EMBL/GenBank/DDBJ databases">
        <authorList>
            <person name="Peterson S.W."/>
        </authorList>
    </citation>
    <scope>NUCLEOTIDE SEQUENCE [LARGE SCALE GENOMIC DNA]</scope>
    <source>
        <strain evidence="7 8">S285</strain>
    </source>
</reference>
<dbReference type="PANTHER" id="PTHR34001">
    <property type="entry name" value="BLL7405 PROTEIN"/>
    <property type="match status" value="1"/>
</dbReference>
<evidence type="ECO:0000256" key="4">
    <source>
        <dbReference type="ARBA" id="ARBA00023237"/>
    </source>
</evidence>
<dbReference type="STRING" id="655015.B1812_15955"/>
<dbReference type="InterPro" id="IPR051692">
    <property type="entry name" value="OMP-like"/>
</dbReference>
<protein>
    <recommendedName>
        <fullName evidence="6">Outer membrane protein beta-barrel domain-containing protein</fullName>
    </recommendedName>
</protein>
<sequence length="276" mass="29201">MGLRWKATDVAATPVAEGLPARKGPVEAATPFAPIWSGLYLGLNSGYSWNADDATRFDYVGSGGGFVALAARGAVPASFSLNNSGFIGGAQIGYNRLLSDKFLTGFETDVQGLAVGVSEANWFAASPPTYVQGVRSQHNLGTVRGRLGFLATETLLAYGTAGLAFGEADLSAVWFSPSLAPKLNGGGTAYGYQDMRTGWTGGGGVEWMFLPKWSAKVEYLYYDLGTATTLPLQAVYGSKGLFSNASYRARFNGDVIRAGVNYHFGWGALPPVLDKF</sequence>
<dbReference type="Proteomes" id="UP000193978">
    <property type="component" value="Chromosome"/>
</dbReference>
<dbReference type="KEGG" id="mbry:B1812_15955"/>
<gene>
    <name evidence="7" type="ORF">B1812_15955</name>
</gene>
<evidence type="ECO:0000256" key="1">
    <source>
        <dbReference type="ARBA" id="ARBA00004442"/>
    </source>
</evidence>
<dbReference type="SUPFAM" id="SSF56925">
    <property type="entry name" value="OMPA-like"/>
    <property type="match status" value="1"/>
</dbReference>
<keyword evidence="2" id="KW-0732">Signal</keyword>
<evidence type="ECO:0000313" key="7">
    <source>
        <dbReference type="EMBL" id="ARN83707.1"/>
    </source>
</evidence>
<dbReference type="Pfam" id="PF13505">
    <property type="entry name" value="OMP_b-brl"/>
    <property type="match status" value="1"/>
</dbReference>
<dbReference type="EMBL" id="CP019948">
    <property type="protein sequence ID" value="ARN83707.1"/>
    <property type="molecule type" value="Genomic_DNA"/>
</dbReference>
<comment type="similarity">
    <text evidence="5">Belongs to the Omp25/RopB family.</text>
</comment>
<evidence type="ECO:0000259" key="6">
    <source>
        <dbReference type="Pfam" id="PF13505"/>
    </source>
</evidence>
<dbReference type="GO" id="GO:0009279">
    <property type="term" value="C:cell outer membrane"/>
    <property type="evidence" value="ECO:0007669"/>
    <property type="project" value="UniProtKB-SubCell"/>
</dbReference>
<feature type="domain" description="Outer membrane protein beta-barrel" evidence="6">
    <location>
        <begin position="36"/>
        <end position="264"/>
    </location>
</feature>
<evidence type="ECO:0000256" key="5">
    <source>
        <dbReference type="ARBA" id="ARBA00038306"/>
    </source>
</evidence>
<accession>A0A1W6N1L7</accession>
<evidence type="ECO:0000313" key="8">
    <source>
        <dbReference type="Proteomes" id="UP000193978"/>
    </source>
</evidence>
<evidence type="ECO:0000256" key="2">
    <source>
        <dbReference type="ARBA" id="ARBA00022729"/>
    </source>
</evidence>
<organism evidence="7 8">
    <name type="scientific">Methylocystis bryophila</name>
    <dbReference type="NCBI Taxonomy" id="655015"/>
    <lineage>
        <taxon>Bacteria</taxon>
        <taxon>Pseudomonadati</taxon>
        <taxon>Pseudomonadota</taxon>
        <taxon>Alphaproteobacteria</taxon>
        <taxon>Hyphomicrobiales</taxon>
        <taxon>Methylocystaceae</taxon>
        <taxon>Methylocystis</taxon>
    </lineage>
</organism>
<dbReference type="InterPro" id="IPR011250">
    <property type="entry name" value="OMP/PagP_B-barrel"/>
</dbReference>
<proteinExistence type="inferred from homology"/>
<comment type="subcellular location">
    <subcellularLocation>
        <location evidence="1">Cell outer membrane</location>
    </subcellularLocation>
</comment>
<keyword evidence="8" id="KW-1185">Reference proteome</keyword>
<evidence type="ECO:0000256" key="3">
    <source>
        <dbReference type="ARBA" id="ARBA00023136"/>
    </source>
</evidence>
<dbReference type="PANTHER" id="PTHR34001:SF3">
    <property type="entry name" value="BLL7405 PROTEIN"/>
    <property type="match status" value="1"/>
</dbReference>
<keyword evidence="4" id="KW-0998">Cell outer membrane</keyword>
<name>A0A1W6N1L7_9HYPH</name>